<dbReference type="Pfam" id="PF13411">
    <property type="entry name" value="MerR_1"/>
    <property type="match status" value="1"/>
</dbReference>
<feature type="region of interest" description="Disordered" evidence="2">
    <location>
        <begin position="128"/>
        <end position="150"/>
    </location>
</feature>
<gene>
    <name evidence="4" type="ORF">A8139_08985</name>
</gene>
<evidence type="ECO:0000256" key="2">
    <source>
        <dbReference type="SAM" id="MobiDB-lite"/>
    </source>
</evidence>
<feature type="domain" description="HTH merR-type" evidence="3">
    <location>
        <begin position="7"/>
        <end position="74"/>
    </location>
</feature>
<dbReference type="Proteomes" id="UP000249898">
    <property type="component" value="Chromosome"/>
</dbReference>
<dbReference type="OrthoDB" id="9803659at2"/>
<accession>A0A2Z4PR82</accession>
<evidence type="ECO:0000259" key="3">
    <source>
        <dbReference type="PROSITE" id="PS50937"/>
    </source>
</evidence>
<dbReference type="InterPro" id="IPR047057">
    <property type="entry name" value="MerR_fam"/>
</dbReference>
<dbReference type="PANTHER" id="PTHR30204:SF58">
    <property type="entry name" value="HTH-TYPE TRANSCRIPTIONAL REGULATOR YFMP"/>
    <property type="match status" value="1"/>
</dbReference>
<dbReference type="RefSeq" id="WP_112137479.1">
    <property type="nucleotide sequence ID" value="NZ_CP016181.1"/>
</dbReference>
<proteinExistence type="predicted"/>
<name>A0A2Z4PR82_9GAMM</name>
<evidence type="ECO:0000313" key="5">
    <source>
        <dbReference type="Proteomes" id="UP000249898"/>
    </source>
</evidence>
<keyword evidence="1" id="KW-0238">DNA-binding</keyword>
<dbReference type="GO" id="GO:0003700">
    <property type="term" value="F:DNA-binding transcription factor activity"/>
    <property type="evidence" value="ECO:0007669"/>
    <property type="project" value="InterPro"/>
</dbReference>
<dbReference type="InterPro" id="IPR000551">
    <property type="entry name" value="MerR-type_HTH_dom"/>
</dbReference>
<feature type="compositionally biased region" description="Low complexity" evidence="2">
    <location>
        <begin position="135"/>
        <end position="144"/>
    </location>
</feature>
<sequence>MNSKKKTFSISELASEFDVTTRSIRFYEDQGLIKPERKGQTRIYSSQDKVRLKLILRGKRLGFSLAESRELFELWDETPSGSERQLFKMLETLGAKQVQLEQQLKDIQMAKIEIESAEARCHAALKELQQKNQNTSDTMTTDSDNVLNRL</sequence>
<dbReference type="SUPFAM" id="SSF46955">
    <property type="entry name" value="Putative DNA-binding domain"/>
    <property type="match status" value="1"/>
</dbReference>
<dbReference type="AlphaFoldDB" id="A0A2Z4PR82"/>
<reference evidence="4 5" key="1">
    <citation type="submission" date="2016-06" db="EMBL/GenBank/DDBJ databases">
        <title>The sequenced genome of the ice-adhering bacterium Marinomonas primoryensis, from Antarctica.</title>
        <authorList>
            <person name="Graham L."/>
            <person name="Vance T.D.R."/>
            <person name="Davies P.L."/>
        </authorList>
    </citation>
    <scope>NUCLEOTIDE SEQUENCE [LARGE SCALE GENOMIC DNA]</scope>
    <source>
        <strain evidence="4 5">AceL</strain>
    </source>
</reference>
<dbReference type="Gene3D" id="1.10.1660.10">
    <property type="match status" value="1"/>
</dbReference>
<evidence type="ECO:0000313" key="4">
    <source>
        <dbReference type="EMBL" id="AWY00111.1"/>
    </source>
</evidence>
<dbReference type="InterPro" id="IPR009061">
    <property type="entry name" value="DNA-bd_dom_put_sf"/>
</dbReference>
<dbReference type="CDD" id="cd04776">
    <property type="entry name" value="HTH_GnyR"/>
    <property type="match status" value="1"/>
</dbReference>
<organism evidence="4 5">
    <name type="scientific">Marinomonas primoryensis</name>
    <dbReference type="NCBI Taxonomy" id="178399"/>
    <lineage>
        <taxon>Bacteria</taxon>
        <taxon>Pseudomonadati</taxon>
        <taxon>Pseudomonadota</taxon>
        <taxon>Gammaproteobacteria</taxon>
        <taxon>Oceanospirillales</taxon>
        <taxon>Oceanospirillaceae</taxon>
        <taxon>Marinomonas</taxon>
    </lineage>
</organism>
<protein>
    <submittedName>
        <fullName evidence="4">MerR family transcriptional regulator</fullName>
    </submittedName>
</protein>
<dbReference type="PANTHER" id="PTHR30204">
    <property type="entry name" value="REDOX-CYCLING DRUG-SENSING TRANSCRIPTIONAL ACTIVATOR SOXR"/>
    <property type="match status" value="1"/>
</dbReference>
<evidence type="ECO:0000256" key="1">
    <source>
        <dbReference type="ARBA" id="ARBA00023125"/>
    </source>
</evidence>
<dbReference type="GO" id="GO:0003677">
    <property type="term" value="F:DNA binding"/>
    <property type="evidence" value="ECO:0007669"/>
    <property type="project" value="UniProtKB-KW"/>
</dbReference>
<dbReference type="EMBL" id="CP016181">
    <property type="protein sequence ID" value="AWY00111.1"/>
    <property type="molecule type" value="Genomic_DNA"/>
</dbReference>
<dbReference type="PROSITE" id="PS50937">
    <property type="entry name" value="HTH_MERR_2"/>
    <property type="match status" value="1"/>
</dbReference>
<dbReference type="SMART" id="SM00422">
    <property type="entry name" value="HTH_MERR"/>
    <property type="match status" value="1"/>
</dbReference>